<evidence type="ECO:0000313" key="2">
    <source>
        <dbReference type="EMBL" id="CAE8633169.1"/>
    </source>
</evidence>
<evidence type="ECO:0000313" key="3">
    <source>
        <dbReference type="Proteomes" id="UP000654075"/>
    </source>
</evidence>
<feature type="non-terminal residue" evidence="2">
    <location>
        <position position="139"/>
    </location>
</feature>
<organism evidence="2 3">
    <name type="scientific">Polarella glacialis</name>
    <name type="common">Dinoflagellate</name>
    <dbReference type="NCBI Taxonomy" id="89957"/>
    <lineage>
        <taxon>Eukaryota</taxon>
        <taxon>Sar</taxon>
        <taxon>Alveolata</taxon>
        <taxon>Dinophyceae</taxon>
        <taxon>Suessiales</taxon>
        <taxon>Suessiaceae</taxon>
        <taxon>Polarella</taxon>
    </lineage>
</organism>
<gene>
    <name evidence="2" type="ORF">PGLA1383_LOCUS49083</name>
</gene>
<accession>A0A813H6C4</accession>
<name>A0A813H6C4_POLGL</name>
<dbReference type="AlphaFoldDB" id="A0A813H6C4"/>
<dbReference type="EMBL" id="CAJNNV010030652">
    <property type="protein sequence ID" value="CAE8633169.1"/>
    <property type="molecule type" value="Genomic_DNA"/>
</dbReference>
<feature type="compositionally biased region" description="Basic residues" evidence="1">
    <location>
        <begin position="97"/>
        <end position="109"/>
    </location>
</feature>
<feature type="compositionally biased region" description="Basic and acidic residues" evidence="1">
    <location>
        <begin position="71"/>
        <end position="96"/>
    </location>
</feature>
<proteinExistence type="predicted"/>
<comment type="caution">
    <text evidence="2">The sequence shown here is derived from an EMBL/GenBank/DDBJ whole genome shotgun (WGS) entry which is preliminary data.</text>
</comment>
<sequence length="139" mass="15029">TGVFRASESHAFDGFESPVPKPRAEVAAAAVLRAVWGAEGEPSAPMRQRRPQGLEADSDDATGASLNPRELFPDDVSREEQTSPESRSPREADHSAKKSARGHFARSPRGKSSQQEACQRSDSRIPDTDLLATIPAKIH</sequence>
<evidence type="ECO:0000256" key="1">
    <source>
        <dbReference type="SAM" id="MobiDB-lite"/>
    </source>
</evidence>
<reference evidence="2" key="1">
    <citation type="submission" date="2021-02" db="EMBL/GenBank/DDBJ databases">
        <authorList>
            <person name="Dougan E. K."/>
            <person name="Rhodes N."/>
            <person name="Thang M."/>
            <person name="Chan C."/>
        </authorList>
    </citation>
    <scope>NUCLEOTIDE SEQUENCE</scope>
</reference>
<dbReference type="Proteomes" id="UP000654075">
    <property type="component" value="Unassembled WGS sequence"/>
</dbReference>
<feature type="region of interest" description="Disordered" evidence="1">
    <location>
        <begin position="36"/>
        <end position="139"/>
    </location>
</feature>
<feature type="region of interest" description="Disordered" evidence="1">
    <location>
        <begin position="1"/>
        <end position="22"/>
    </location>
</feature>
<keyword evidence="3" id="KW-1185">Reference proteome</keyword>
<protein>
    <submittedName>
        <fullName evidence="2">Uncharacterized protein</fullName>
    </submittedName>
</protein>